<evidence type="ECO:0000313" key="2">
    <source>
        <dbReference type="EMBL" id="TGG80845.1"/>
    </source>
</evidence>
<proteinExistence type="predicted"/>
<dbReference type="Gene3D" id="3.30.420.10">
    <property type="entry name" value="Ribonuclease H-like superfamily/Ribonuclease H"/>
    <property type="match status" value="2"/>
</dbReference>
<dbReference type="RefSeq" id="WP_051719340.1">
    <property type="nucleotide sequence ID" value="NZ_BBQG01000020.1"/>
</dbReference>
<feature type="compositionally biased region" description="Basic residues" evidence="1">
    <location>
        <begin position="325"/>
        <end position="334"/>
    </location>
</feature>
<gene>
    <name evidence="2" type="ORF">D8771_20700</name>
</gene>
<dbReference type="Proteomes" id="UP000298111">
    <property type="component" value="Unassembled WGS sequence"/>
</dbReference>
<name>A0A6C1BUP1_9ACTN</name>
<dbReference type="EMBL" id="RCIY01000068">
    <property type="protein sequence ID" value="TGG80845.1"/>
    <property type="molecule type" value="Genomic_DNA"/>
</dbReference>
<feature type="compositionally biased region" description="Gly residues" evidence="1">
    <location>
        <begin position="762"/>
        <end position="777"/>
    </location>
</feature>
<dbReference type="GeneID" id="75185988"/>
<organism evidence="2 3">
    <name type="scientific">Streptomyces albus</name>
    <dbReference type="NCBI Taxonomy" id="1888"/>
    <lineage>
        <taxon>Bacteria</taxon>
        <taxon>Bacillati</taxon>
        <taxon>Actinomycetota</taxon>
        <taxon>Actinomycetes</taxon>
        <taxon>Kitasatosporales</taxon>
        <taxon>Streptomycetaceae</taxon>
        <taxon>Streptomyces</taxon>
    </lineage>
</organism>
<evidence type="ECO:0000256" key="1">
    <source>
        <dbReference type="SAM" id="MobiDB-lite"/>
    </source>
</evidence>
<dbReference type="GO" id="GO:0003676">
    <property type="term" value="F:nucleic acid binding"/>
    <property type="evidence" value="ECO:0007669"/>
    <property type="project" value="InterPro"/>
</dbReference>
<accession>A0A6C1BUP1</accession>
<dbReference type="InterPro" id="IPR036397">
    <property type="entry name" value="RNaseH_sf"/>
</dbReference>
<feature type="region of interest" description="Disordered" evidence="1">
    <location>
        <begin position="324"/>
        <end position="346"/>
    </location>
</feature>
<dbReference type="AlphaFoldDB" id="A0A6C1BUP1"/>
<sequence>MTTVATQPPVMRHARRGVLAPGDGVQWHGGRYTVTALSGVTVHLAPQAGSPQPPAAVLLAALAAAEDFAVLNGAGRPVPHTVMPDWALLEGISEEAAREARIWERHVIEVDTGLLPGVPEGSLPREGYDPRCTTLIQRYQAKAAELSAVLGWKMSWQTVQTKRLKYKAEGAWGLVDKRRTRSTTLYGRTDIRVVDLLLELVEAGRGAVPGNAMKLFTQLRRAARARYGAGVKVPADSTLYKLLERLGIDARRPQAPRGRHARAAGRPAPPFTVTSAIAPGEVVQIDSTDLDVKVLGDDGLPASVELTAAVDVATRSIIAAVVRPKTPRRRRRGAQARPGLISAQRSTGRATKAVDASLLLAQALVPAPMRPGFSPLAHASASHLPYDELAAADERFAQAAGRPVIVPDLIVIDHGTVFAGRTFFDACAYLGISVRPARRRTPTDKAIVERTFASVKSMFSQWVNTYTGHDFTRRAAAVDGQRLWTLAQLDDLLQEWIALGWQNHPHEELRSPYDPNLPALTPNQMYAACVQAAGYLPIPLGEEDYLRLLPTAWVGVTDQGIRFKNRTYENPSTDPDEGLNPYRYRASGLRGKKRGGWELRYNPYTPERVWLRDHQRDRWVEATFVHQHLIGAPWTQYLWDVACAEHVERGGGSKDEEAIAQALAELLERAGHGPQEPGAVTVPDGYGPALLPAPAPAPFDPYAGAAPVDLTGLEPLGSLELDDLGMYTAAPLPAPPAGEGPAAMRWEEPGASHAPPPPAGAGSVGGGADLAAAGGGQDFTDWYWKGLPAITPLPPLDDDGDSPPPRGPI</sequence>
<reference evidence="2 3" key="1">
    <citation type="submission" date="2018-10" db="EMBL/GenBank/DDBJ databases">
        <title>Isolation of pseudouridimycin from Streptomyces albus DSM 40763.</title>
        <authorList>
            <person name="Rosenqvist P."/>
            <person name="Metsae-Ketelae M."/>
            <person name="Virta P."/>
        </authorList>
    </citation>
    <scope>NUCLEOTIDE SEQUENCE [LARGE SCALE GENOMIC DNA]</scope>
    <source>
        <strain evidence="2 3">DSM 40763</strain>
    </source>
</reference>
<evidence type="ECO:0000313" key="3">
    <source>
        <dbReference type="Proteomes" id="UP000298111"/>
    </source>
</evidence>
<feature type="region of interest" description="Disordered" evidence="1">
    <location>
        <begin position="732"/>
        <end position="809"/>
    </location>
</feature>
<dbReference type="PROSITE" id="PS50994">
    <property type="entry name" value="INTEGRASE"/>
    <property type="match status" value="1"/>
</dbReference>
<dbReference type="SUPFAM" id="SSF53098">
    <property type="entry name" value="Ribonuclease H-like"/>
    <property type="match status" value="1"/>
</dbReference>
<comment type="caution">
    <text evidence="2">The sequence shown here is derived from an EMBL/GenBank/DDBJ whole genome shotgun (WGS) entry which is preliminary data.</text>
</comment>
<dbReference type="InterPro" id="IPR012337">
    <property type="entry name" value="RNaseH-like_sf"/>
</dbReference>
<dbReference type="InterPro" id="IPR001584">
    <property type="entry name" value="Integrase_cat-core"/>
</dbReference>
<dbReference type="GO" id="GO:0015074">
    <property type="term" value="P:DNA integration"/>
    <property type="evidence" value="ECO:0007669"/>
    <property type="project" value="InterPro"/>
</dbReference>
<protein>
    <submittedName>
        <fullName evidence="2">Transposase</fullName>
    </submittedName>
</protein>